<feature type="domain" description="Response regulatory" evidence="3">
    <location>
        <begin position="3"/>
        <end position="120"/>
    </location>
</feature>
<proteinExistence type="predicted"/>
<feature type="modified residue" description="4-aspartylphosphate" evidence="2">
    <location>
        <position position="53"/>
    </location>
</feature>
<gene>
    <name evidence="4" type="ORF">J3U87_02795</name>
</gene>
<dbReference type="PANTHER" id="PTHR44591:SF3">
    <property type="entry name" value="RESPONSE REGULATORY DOMAIN-CONTAINING PROTEIN"/>
    <property type="match status" value="1"/>
</dbReference>
<dbReference type="InterPro" id="IPR001789">
    <property type="entry name" value="Sig_transdc_resp-reg_receiver"/>
</dbReference>
<accession>A0A8A4TP96</accession>
<organism evidence="4 5">
    <name type="scientific">Sulfidibacter corallicola</name>
    <dbReference type="NCBI Taxonomy" id="2818388"/>
    <lineage>
        <taxon>Bacteria</taxon>
        <taxon>Pseudomonadati</taxon>
        <taxon>Acidobacteriota</taxon>
        <taxon>Holophagae</taxon>
        <taxon>Acanthopleuribacterales</taxon>
        <taxon>Acanthopleuribacteraceae</taxon>
        <taxon>Sulfidibacter</taxon>
    </lineage>
</organism>
<dbReference type="PANTHER" id="PTHR44591">
    <property type="entry name" value="STRESS RESPONSE REGULATOR PROTEIN 1"/>
    <property type="match status" value="1"/>
</dbReference>
<evidence type="ECO:0000256" key="2">
    <source>
        <dbReference type="PROSITE-ProRule" id="PRU00169"/>
    </source>
</evidence>
<dbReference type="GO" id="GO:0000160">
    <property type="term" value="P:phosphorelay signal transduction system"/>
    <property type="evidence" value="ECO:0007669"/>
    <property type="project" value="InterPro"/>
</dbReference>
<dbReference type="KEGG" id="scor:J3U87_02795"/>
<dbReference type="Proteomes" id="UP000663929">
    <property type="component" value="Chromosome"/>
</dbReference>
<dbReference type="SUPFAM" id="SSF52172">
    <property type="entry name" value="CheY-like"/>
    <property type="match status" value="1"/>
</dbReference>
<dbReference type="Gene3D" id="3.40.50.2300">
    <property type="match status" value="1"/>
</dbReference>
<dbReference type="Pfam" id="PF00072">
    <property type="entry name" value="Response_reg"/>
    <property type="match status" value="1"/>
</dbReference>
<protein>
    <submittedName>
        <fullName evidence="4">Response regulator</fullName>
    </submittedName>
</protein>
<dbReference type="PROSITE" id="PS50110">
    <property type="entry name" value="RESPONSE_REGULATORY"/>
    <property type="match status" value="1"/>
</dbReference>
<dbReference type="RefSeq" id="WP_237381504.1">
    <property type="nucleotide sequence ID" value="NZ_CP071793.1"/>
</dbReference>
<keyword evidence="5" id="KW-1185">Reference proteome</keyword>
<reference evidence="4" key="1">
    <citation type="submission" date="2021-03" db="EMBL/GenBank/DDBJ databases">
        <title>Acanthopleuribacteraceae sp. M133.</title>
        <authorList>
            <person name="Wang G."/>
        </authorList>
    </citation>
    <scope>NUCLEOTIDE SEQUENCE</scope>
    <source>
        <strain evidence="4">M133</strain>
    </source>
</reference>
<dbReference type="InterPro" id="IPR050595">
    <property type="entry name" value="Bact_response_regulator"/>
</dbReference>
<name>A0A8A4TP96_SULCO</name>
<evidence type="ECO:0000313" key="5">
    <source>
        <dbReference type="Proteomes" id="UP000663929"/>
    </source>
</evidence>
<dbReference type="AlphaFoldDB" id="A0A8A4TP96"/>
<sequence length="131" mass="14845">MKKIILSMPDQGERATIAKTIEELGFFCIQCTTGIRTLLVLEDNPEVDLLLLDVDLLELRGEELIQILRGREDHKDLPIIMLSELSGYDGIAHYLDLGASRFLTKPVEYNELRDCLMDNTMSQEFAVSDSI</sequence>
<dbReference type="SMART" id="SM00448">
    <property type="entry name" value="REC"/>
    <property type="match status" value="1"/>
</dbReference>
<dbReference type="InterPro" id="IPR011006">
    <property type="entry name" value="CheY-like_superfamily"/>
</dbReference>
<keyword evidence="1 2" id="KW-0597">Phosphoprotein</keyword>
<evidence type="ECO:0000259" key="3">
    <source>
        <dbReference type="PROSITE" id="PS50110"/>
    </source>
</evidence>
<dbReference type="EMBL" id="CP071793">
    <property type="protein sequence ID" value="QTD51373.1"/>
    <property type="molecule type" value="Genomic_DNA"/>
</dbReference>
<evidence type="ECO:0000256" key="1">
    <source>
        <dbReference type="ARBA" id="ARBA00022553"/>
    </source>
</evidence>
<evidence type="ECO:0000313" key="4">
    <source>
        <dbReference type="EMBL" id="QTD51373.1"/>
    </source>
</evidence>